<organism evidence="1 2">
    <name type="scientific">Kineosporia babensis</name>
    <dbReference type="NCBI Taxonomy" id="499548"/>
    <lineage>
        <taxon>Bacteria</taxon>
        <taxon>Bacillati</taxon>
        <taxon>Actinomycetota</taxon>
        <taxon>Actinomycetes</taxon>
        <taxon>Kineosporiales</taxon>
        <taxon>Kineosporiaceae</taxon>
        <taxon>Kineosporia</taxon>
    </lineage>
</organism>
<evidence type="ECO:0000313" key="2">
    <source>
        <dbReference type="Proteomes" id="UP001138997"/>
    </source>
</evidence>
<proteinExistence type="predicted"/>
<name>A0A9X1SR90_9ACTN</name>
<dbReference type="Proteomes" id="UP001138997">
    <property type="component" value="Unassembled WGS sequence"/>
</dbReference>
<dbReference type="RefSeq" id="WP_231438281.1">
    <property type="nucleotide sequence ID" value="NZ_JAJOMB010000001.1"/>
</dbReference>
<dbReference type="AlphaFoldDB" id="A0A9X1SR90"/>
<reference evidence="1" key="1">
    <citation type="submission" date="2021-11" db="EMBL/GenBank/DDBJ databases">
        <title>Streptomyces corallinus and Kineosporia corallina sp. nov., two new coral-derived marine actinobacteria.</title>
        <authorList>
            <person name="Buangrab K."/>
            <person name="Sutthacheep M."/>
            <person name="Yeemin T."/>
            <person name="Harunari E."/>
            <person name="Igarashi Y."/>
            <person name="Sripreechasak P."/>
            <person name="Kanchanasin P."/>
            <person name="Tanasupawat S."/>
            <person name="Phongsopitanun W."/>
        </authorList>
    </citation>
    <scope>NUCLEOTIDE SEQUENCE</scope>
    <source>
        <strain evidence="1">JCM 31032</strain>
    </source>
</reference>
<evidence type="ECO:0000313" key="1">
    <source>
        <dbReference type="EMBL" id="MCD5309354.1"/>
    </source>
</evidence>
<protein>
    <submittedName>
        <fullName evidence="1">Uncharacterized protein</fullName>
    </submittedName>
</protein>
<sequence>MSLRWTRAEQQVRSLDRLVDAFGLDETHDWLITITAEQVACTLEGEPRLALDADLAIEGARIQYETWPNRSVGAWRIEMKPGGTNFYPATAGL</sequence>
<gene>
    <name evidence="1" type="ORF">LR394_00470</name>
</gene>
<dbReference type="EMBL" id="JAJOMB010000001">
    <property type="protein sequence ID" value="MCD5309354.1"/>
    <property type="molecule type" value="Genomic_DNA"/>
</dbReference>
<accession>A0A9X1SR90</accession>
<keyword evidence="2" id="KW-1185">Reference proteome</keyword>
<comment type="caution">
    <text evidence="1">The sequence shown here is derived from an EMBL/GenBank/DDBJ whole genome shotgun (WGS) entry which is preliminary data.</text>
</comment>